<feature type="domain" description="BPTI/Kunitz inhibitor" evidence="2">
    <location>
        <begin position="88"/>
        <end position="142"/>
    </location>
</feature>
<dbReference type="InterPro" id="IPR006150">
    <property type="entry name" value="Cys_repeat_1"/>
</dbReference>
<comment type="caution">
    <text evidence="3">The sequence shown here is derived from an EMBL/GenBank/DDBJ whole genome shotgun (WGS) entry which is preliminary data.</text>
</comment>
<reference evidence="3 4" key="1">
    <citation type="submission" date="2020-04" db="EMBL/GenBank/DDBJ databases">
        <authorList>
            <person name="Laetsch R D."/>
            <person name="Stevens L."/>
            <person name="Kumar S."/>
            <person name="Blaxter L. M."/>
        </authorList>
    </citation>
    <scope>NUCLEOTIDE SEQUENCE [LARGE SCALE GENOMIC DNA]</scope>
</reference>
<name>A0A8S1E830_9PELO</name>
<evidence type="ECO:0000313" key="3">
    <source>
        <dbReference type="EMBL" id="CAB3399973.1"/>
    </source>
</evidence>
<sequence length="538" mass="59793">MLCPTMMTFLNLSIYILSLLVSESFCERYGIGREYCLDGTKAEKTGSGVVKWCDNNEDCSKGWECLPSGHFHFSKQISYCCQLRESICSMPPNPGYGDCFEEPKTKYYFDSLDLKCKKFKVISCHPTNQNQFESYEMCMRFCQSTACLAGQSLLLARDSTPISCQSMECPIGYRCVFDKLFNKHVCCGHSPTGVCPIGSVSYSTASTNQPLRCIPSSLLDSCPADYICTTQGLHSFCCTPNDAICPAGQQPYIHTVSKNTMKCNPLESSSCPSTYYCSPAIPGAYWGFCCSVHIEASCPAETKPYLDYVTQLPVRCTVGVTQCNVGYSCQSSQPGSIIGFCCTIPKITLTIQPSSSTPHANFTPADDDDDNLAGNERNWFVHNEGFVNPMMSHQSTKPSFKSIKSTYGISSSYKPAVCPPFAKNVYYPNTQINIECTPAYGYEFNCPSETTCTQAYLDMAGRQVCCEMPKTTQSPGFIYYVTSIPRLIRYQTTDQFCPYAIRNLRCHPSRSRCPMGILVDHQGVVVCSFFIQPLTFHC</sequence>
<evidence type="ECO:0000259" key="2">
    <source>
        <dbReference type="PROSITE" id="PS50279"/>
    </source>
</evidence>
<dbReference type="SMART" id="SM00289">
    <property type="entry name" value="WR1"/>
    <property type="match status" value="6"/>
</dbReference>
<feature type="signal peptide" evidence="1">
    <location>
        <begin position="1"/>
        <end position="26"/>
    </location>
</feature>
<dbReference type="Proteomes" id="UP000494206">
    <property type="component" value="Unassembled WGS sequence"/>
</dbReference>
<dbReference type="InterPro" id="IPR028150">
    <property type="entry name" value="Lustrin_cystein"/>
</dbReference>
<protein>
    <recommendedName>
        <fullName evidence="2">BPTI/Kunitz inhibitor domain-containing protein</fullName>
    </recommendedName>
</protein>
<accession>A0A8S1E830</accession>
<dbReference type="EMBL" id="CADEPM010000002">
    <property type="protein sequence ID" value="CAB3399973.1"/>
    <property type="molecule type" value="Genomic_DNA"/>
</dbReference>
<dbReference type="AlphaFoldDB" id="A0A8S1E830"/>
<dbReference type="OrthoDB" id="5833200at2759"/>
<dbReference type="SMART" id="SM00131">
    <property type="entry name" value="KU"/>
    <property type="match status" value="1"/>
</dbReference>
<dbReference type="Gene3D" id="4.10.410.10">
    <property type="entry name" value="Pancreatic trypsin inhibitor Kunitz domain"/>
    <property type="match status" value="1"/>
</dbReference>
<evidence type="ECO:0000313" key="4">
    <source>
        <dbReference type="Proteomes" id="UP000494206"/>
    </source>
</evidence>
<keyword evidence="4" id="KW-1185">Reference proteome</keyword>
<organism evidence="3 4">
    <name type="scientific">Caenorhabditis bovis</name>
    <dbReference type="NCBI Taxonomy" id="2654633"/>
    <lineage>
        <taxon>Eukaryota</taxon>
        <taxon>Metazoa</taxon>
        <taxon>Ecdysozoa</taxon>
        <taxon>Nematoda</taxon>
        <taxon>Chromadorea</taxon>
        <taxon>Rhabditida</taxon>
        <taxon>Rhabditina</taxon>
        <taxon>Rhabditomorpha</taxon>
        <taxon>Rhabditoidea</taxon>
        <taxon>Rhabditidae</taxon>
        <taxon>Peloderinae</taxon>
        <taxon>Caenorhabditis</taxon>
    </lineage>
</organism>
<dbReference type="InterPro" id="IPR002223">
    <property type="entry name" value="Kunitz_BPTI"/>
</dbReference>
<dbReference type="PROSITE" id="PS50279">
    <property type="entry name" value="BPTI_KUNITZ_2"/>
    <property type="match status" value="1"/>
</dbReference>
<dbReference type="Pfam" id="PF14625">
    <property type="entry name" value="Lustrin_cystein"/>
    <property type="match status" value="5"/>
</dbReference>
<proteinExistence type="predicted"/>
<dbReference type="InterPro" id="IPR036880">
    <property type="entry name" value="Kunitz_BPTI_sf"/>
</dbReference>
<dbReference type="PANTHER" id="PTHR46339">
    <property type="entry name" value="PROTEIN CBG15282-RELATED"/>
    <property type="match status" value="1"/>
</dbReference>
<dbReference type="SUPFAM" id="SSF57362">
    <property type="entry name" value="BPTI-like"/>
    <property type="match status" value="1"/>
</dbReference>
<dbReference type="GO" id="GO:0004867">
    <property type="term" value="F:serine-type endopeptidase inhibitor activity"/>
    <property type="evidence" value="ECO:0007669"/>
    <property type="project" value="InterPro"/>
</dbReference>
<dbReference type="PANTHER" id="PTHR46339:SF14">
    <property type="entry name" value="BPTI_KUNITZ INHIBITOR DOMAIN-CONTAINING PROTEIN"/>
    <property type="match status" value="1"/>
</dbReference>
<dbReference type="InterPro" id="IPR053014">
    <property type="entry name" value="Cuticle_assoc_divergent"/>
</dbReference>
<dbReference type="Pfam" id="PF00014">
    <property type="entry name" value="Kunitz_BPTI"/>
    <property type="match status" value="1"/>
</dbReference>
<keyword evidence="1" id="KW-0732">Signal</keyword>
<gene>
    <name evidence="3" type="ORF">CBOVIS_LOCUS3005</name>
</gene>
<evidence type="ECO:0000256" key="1">
    <source>
        <dbReference type="SAM" id="SignalP"/>
    </source>
</evidence>
<feature type="chain" id="PRO_5035881146" description="BPTI/Kunitz inhibitor domain-containing protein" evidence="1">
    <location>
        <begin position="27"/>
        <end position="538"/>
    </location>
</feature>